<accession>A0A1G6N4M6</accession>
<keyword evidence="3" id="KW-1185">Reference proteome</keyword>
<dbReference type="STRING" id="168276.SAMN05444580_101406"/>
<dbReference type="PANTHER" id="PTHR43384:SF11">
    <property type="entry name" value="SEPTUM SITE DETERMINING PROTEIN"/>
    <property type="match status" value="1"/>
</dbReference>
<dbReference type="Gene3D" id="3.40.50.300">
    <property type="entry name" value="P-loop containing nucleotide triphosphate hydrolases"/>
    <property type="match status" value="1"/>
</dbReference>
<dbReference type="GO" id="GO:0016887">
    <property type="term" value="F:ATP hydrolysis activity"/>
    <property type="evidence" value="ECO:0007669"/>
    <property type="project" value="TreeGrafter"/>
</dbReference>
<dbReference type="InterPro" id="IPR022521">
    <property type="entry name" value="Rv3660c"/>
</dbReference>
<sequence length="365" mass="36291">MDTSRLPAARPVLAVTDDAELSLSIRRAAAAADREVGEHAAPVPRQLWDGAPQVLLDTASAAACAGAGLPRRPHVVVLCAGEPALPQWRAAAAAGAEAVLTLPEDEAELVALLTRRSEPVAPGGAVIAMMGGRGGAGASVLAAATALTAPRRRPDRRALLVDCDSRGGGLDLLLGVEQRPGLRWSGVAVEGGRVSASALHDALPRAGDGVAVLSCGRGAAAVAPGPAALAAVIEAGRGAGELVVCDVPRQPDVTSHGAVDLADLVVVVVPAQVRAAAAAESLAAALRDAHPNVGVVVRGPAPGGLRGRDIADLLGLPLLASMRPEPGLATSLDRGGLRLGRRSPLAGAASAVLAVLDAAPVRAAS</sequence>
<keyword evidence="2" id="KW-0067">ATP-binding</keyword>
<gene>
    <name evidence="2" type="ORF">SAMN05444580_101406</name>
</gene>
<dbReference type="InterPro" id="IPR059050">
    <property type="entry name" value="Rv3660c_N"/>
</dbReference>
<dbReference type="AlphaFoldDB" id="A0A1G6N4M6"/>
<proteinExistence type="predicted"/>
<dbReference type="InterPro" id="IPR050625">
    <property type="entry name" value="ParA/MinD_ATPase"/>
</dbReference>
<dbReference type="GO" id="GO:0009898">
    <property type="term" value="C:cytoplasmic side of plasma membrane"/>
    <property type="evidence" value="ECO:0007669"/>
    <property type="project" value="TreeGrafter"/>
</dbReference>
<evidence type="ECO:0000313" key="3">
    <source>
        <dbReference type="Proteomes" id="UP000199417"/>
    </source>
</evidence>
<organism evidence="2 3">
    <name type="scientific">Rhodococcus tukisamuensis</name>
    <dbReference type="NCBI Taxonomy" id="168276"/>
    <lineage>
        <taxon>Bacteria</taxon>
        <taxon>Bacillati</taxon>
        <taxon>Actinomycetota</taxon>
        <taxon>Actinomycetes</taxon>
        <taxon>Mycobacteriales</taxon>
        <taxon>Nocardiaceae</taxon>
        <taxon>Rhodococcus</taxon>
    </lineage>
</organism>
<protein>
    <submittedName>
        <fullName evidence="2">Helicase/secretion neighborhood CpaE-like protein</fullName>
    </submittedName>
</protein>
<dbReference type="InterPro" id="IPR027417">
    <property type="entry name" value="P-loop_NTPase"/>
</dbReference>
<dbReference type="GO" id="GO:0051782">
    <property type="term" value="P:negative regulation of cell division"/>
    <property type="evidence" value="ECO:0007669"/>
    <property type="project" value="TreeGrafter"/>
</dbReference>
<dbReference type="PANTHER" id="PTHR43384">
    <property type="entry name" value="SEPTUM SITE-DETERMINING PROTEIN MIND HOMOLOG, CHLOROPLASTIC-RELATED"/>
    <property type="match status" value="1"/>
</dbReference>
<dbReference type="RefSeq" id="WP_072845453.1">
    <property type="nucleotide sequence ID" value="NZ_FNAB01000001.1"/>
</dbReference>
<evidence type="ECO:0000259" key="1">
    <source>
        <dbReference type="Pfam" id="PF26563"/>
    </source>
</evidence>
<reference evidence="2 3" key="1">
    <citation type="submission" date="2016-10" db="EMBL/GenBank/DDBJ databases">
        <authorList>
            <person name="de Groot N.N."/>
        </authorList>
    </citation>
    <scope>NUCLEOTIDE SEQUENCE [LARGE SCALE GENOMIC DNA]</scope>
    <source>
        <strain evidence="2 3">JCM 11308</strain>
    </source>
</reference>
<dbReference type="Pfam" id="PF26563">
    <property type="entry name" value="Rv3660c_N"/>
    <property type="match status" value="1"/>
</dbReference>
<keyword evidence="2" id="KW-0378">Hydrolase</keyword>
<dbReference type="GO" id="GO:0004386">
    <property type="term" value="F:helicase activity"/>
    <property type="evidence" value="ECO:0007669"/>
    <property type="project" value="UniProtKB-KW"/>
</dbReference>
<evidence type="ECO:0000313" key="2">
    <source>
        <dbReference type="EMBL" id="SDC62186.1"/>
    </source>
</evidence>
<dbReference type="SUPFAM" id="SSF52540">
    <property type="entry name" value="P-loop containing nucleoside triphosphate hydrolases"/>
    <property type="match status" value="1"/>
</dbReference>
<feature type="domain" description="Rv3660c-like CheY-like N-terminal" evidence="1">
    <location>
        <begin position="15"/>
        <end position="119"/>
    </location>
</feature>
<keyword evidence="2" id="KW-0547">Nucleotide-binding</keyword>
<dbReference type="GO" id="GO:0005524">
    <property type="term" value="F:ATP binding"/>
    <property type="evidence" value="ECO:0007669"/>
    <property type="project" value="TreeGrafter"/>
</dbReference>
<name>A0A1G6N4M6_9NOCA</name>
<dbReference type="Proteomes" id="UP000199417">
    <property type="component" value="Unassembled WGS sequence"/>
</dbReference>
<dbReference type="EMBL" id="FNAB01000001">
    <property type="protein sequence ID" value="SDC62186.1"/>
    <property type="molecule type" value="Genomic_DNA"/>
</dbReference>
<dbReference type="NCBIfam" id="TIGR03815">
    <property type="entry name" value="CpaE_hom_Actino"/>
    <property type="match status" value="1"/>
</dbReference>
<dbReference type="GO" id="GO:0005829">
    <property type="term" value="C:cytosol"/>
    <property type="evidence" value="ECO:0007669"/>
    <property type="project" value="TreeGrafter"/>
</dbReference>
<keyword evidence="2" id="KW-0347">Helicase</keyword>